<evidence type="ECO:0000256" key="4">
    <source>
        <dbReference type="ARBA" id="ARBA00023136"/>
    </source>
</evidence>
<keyword evidence="8" id="KW-1185">Reference proteome</keyword>
<evidence type="ECO:0000256" key="5">
    <source>
        <dbReference type="SAM" id="Phobius"/>
    </source>
</evidence>
<evidence type="ECO:0000259" key="6">
    <source>
        <dbReference type="PROSITE" id="PS50850"/>
    </source>
</evidence>
<dbReference type="RefSeq" id="WP_147851285.1">
    <property type="nucleotide sequence ID" value="NZ_VDUZ01000054.1"/>
</dbReference>
<name>A0A5C8PBZ1_9HYPH</name>
<feature type="transmembrane region" description="Helical" evidence="5">
    <location>
        <begin position="409"/>
        <end position="431"/>
    </location>
</feature>
<dbReference type="InterPro" id="IPR036259">
    <property type="entry name" value="MFS_trans_sf"/>
</dbReference>
<dbReference type="EMBL" id="VDUZ01000054">
    <property type="protein sequence ID" value="TXL70762.1"/>
    <property type="molecule type" value="Genomic_DNA"/>
</dbReference>
<reference evidence="7 8" key="1">
    <citation type="submission" date="2019-06" db="EMBL/GenBank/DDBJ databases">
        <title>New taxonomy in bacterial strain CC-CFT640, isolated from vineyard.</title>
        <authorList>
            <person name="Lin S.-Y."/>
            <person name="Tsai C.-F."/>
            <person name="Young C.-C."/>
        </authorList>
    </citation>
    <scope>NUCLEOTIDE SEQUENCE [LARGE SCALE GENOMIC DNA]</scope>
    <source>
        <strain evidence="7 8">CC-CFT640</strain>
    </source>
</reference>
<feature type="transmembrane region" description="Helical" evidence="5">
    <location>
        <begin position="72"/>
        <end position="90"/>
    </location>
</feature>
<feature type="transmembrane region" description="Helical" evidence="5">
    <location>
        <begin position="168"/>
        <end position="188"/>
    </location>
</feature>
<comment type="caution">
    <text evidence="7">The sequence shown here is derived from an EMBL/GenBank/DDBJ whole genome shotgun (WGS) entry which is preliminary data.</text>
</comment>
<dbReference type="PROSITE" id="PS50850">
    <property type="entry name" value="MFS"/>
    <property type="match status" value="1"/>
</dbReference>
<feature type="transmembrane region" description="Helical" evidence="5">
    <location>
        <begin position="443"/>
        <end position="464"/>
    </location>
</feature>
<accession>A0A5C8PBZ1</accession>
<feature type="transmembrane region" description="Helical" evidence="5">
    <location>
        <begin position="318"/>
        <end position="336"/>
    </location>
</feature>
<comment type="subcellular location">
    <subcellularLocation>
        <location evidence="1">Membrane</location>
        <topology evidence="1">Multi-pass membrane protein</topology>
    </subcellularLocation>
</comment>
<feature type="transmembrane region" description="Helical" evidence="5">
    <location>
        <begin position="102"/>
        <end position="121"/>
    </location>
</feature>
<dbReference type="InterPro" id="IPR005828">
    <property type="entry name" value="MFS_sugar_transport-like"/>
</dbReference>
<dbReference type="Proteomes" id="UP000321638">
    <property type="component" value="Unassembled WGS sequence"/>
</dbReference>
<feature type="transmembrane region" description="Helical" evidence="5">
    <location>
        <begin position="194"/>
        <end position="215"/>
    </location>
</feature>
<feature type="transmembrane region" description="Helical" evidence="5">
    <location>
        <begin position="30"/>
        <end position="52"/>
    </location>
</feature>
<feature type="transmembrane region" description="Helical" evidence="5">
    <location>
        <begin position="379"/>
        <end position="397"/>
    </location>
</feature>
<organism evidence="7 8">
    <name type="scientific">Vineibacter terrae</name>
    <dbReference type="NCBI Taxonomy" id="2586908"/>
    <lineage>
        <taxon>Bacteria</taxon>
        <taxon>Pseudomonadati</taxon>
        <taxon>Pseudomonadota</taxon>
        <taxon>Alphaproteobacteria</taxon>
        <taxon>Hyphomicrobiales</taxon>
        <taxon>Vineibacter</taxon>
    </lineage>
</organism>
<dbReference type="PANTHER" id="PTHR23508">
    <property type="entry name" value="CARBOXYLIC ACID TRANSPORTER PROTEIN HOMOLOG"/>
    <property type="match status" value="1"/>
</dbReference>
<dbReference type="SUPFAM" id="SSF103473">
    <property type="entry name" value="MFS general substrate transporter"/>
    <property type="match status" value="1"/>
</dbReference>
<protein>
    <submittedName>
        <fullName evidence="7">MFS transporter</fullName>
    </submittedName>
</protein>
<proteinExistence type="predicted"/>
<dbReference type="OrthoDB" id="5368493at2"/>
<evidence type="ECO:0000256" key="3">
    <source>
        <dbReference type="ARBA" id="ARBA00022989"/>
    </source>
</evidence>
<dbReference type="Pfam" id="PF00083">
    <property type="entry name" value="Sugar_tr"/>
    <property type="match status" value="1"/>
</dbReference>
<dbReference type="CDD" id="cd17316">
    <property type="entry name" value="MFS_SV2_like"/>
    <property type="match status" value="1"/>
</dbReference>
<keyword evidence="4 5" id="KW-0472">Membrane</keyword>
<dbReference type="InterPro" id="IPR020846">
    <property type="entry name" value="MFS_dom"/>
</dbReference>
<feature type="transmembrane region" description="Helical" evidence="5">
    <location>
        <begin position="127"/>
        <end position="148"/>
    </location>
</feature>
<feature type="domain" description="Major facilitator superfamily (MFS) profile" evidence="6">
    <location>
        <begin position="34"/>
        <end position="471"/>
    </location>
</feature>
<keyword evidence="2 5" id="KW-0812">Transmembrane</keyword>
<dbReference type="PANTHER" id="PTHR23508:SF10">
    <property type="entry name" value="CARBOXYLIC ACID TRANSPORTER PROTEIN HOMOLOG"/>
    <property type="match status" value="1"/>
</dbReference>
<dbReference type="GO" id="GO:0005886">
    <property type="term" value="C:plasma membrane"/>
    <property type="evidence" value="ECO:0007669"/>
    <property type="project" value="TreeGrafter"/>
</dbReference>
<evidence type="ECO:0000256" key="2">
    <source>
        <dbReference type="ARBA" id="ARBA00022692"/>
    </source>
</evidence>
<sequence>MNAPRPASGGDAVVETDVPARLDRLPWSRFHWLVITALGITWILDGLEVTLVGALSGAIHESPSLRLSSTEIGLTASAYLAGAVLGALFFGHLTDRLGRKKLFTATVLLYAVATAASGFAWDFWSFAAFRFLAGAGIGGEYSAINSAIQELIPARRRGYTDLVVNGSYWLGAALGAGGSLVALNIGGIPPEQGWRGAFIIGGVIGLVVIFLRRFLPESPRWLMTHGRVEEADLVVRGIEARVERECGKLPPVTGLPLRLRRDHRLDMMQLVRSLFVHYPRRTTLGVTLMAAQAFCYNAIFFTYALILTKFYGIASGDVGWFMLPFAISNFLGPLLLGSLFDTVGRKTMIAATYALSGILMAVSGLLFQQGTLDAVGLTLAWTAIFFFASAAASAAYLTVSESFPLEMRAIAIAIFYAFGTALGGIGGPALFGALIETGSRIEVMWGYVFGGVLMLIAAAVEAAIGLKSERRPLEEVARPLSCCD</sequence>
<evidence type="ECO:0000313" key="8">
    <source>
        <dbReference type="Proteomes" id="UP000321638"/>
    </source>
</evidence>
<evidence type="ECO:0000256" key="1">
    <source>
        <dbReference type="ARBA" id="ARBA00004141"/>
    </source>
</evidence>
<dbReference type="Gene3D" id="1.20.1250.20">
    <property type="entry name" value="MFS general substrate transporter like domains"/>
    <property type="match status" value="1"/>
</dbReference>
<dbReference type="AlphaFoldDB" id="A0A5C8PBZ1"/>
<evidence type="ECO:0000313" key="7">
    <source>
        <dbReference type="EMBL" id="TXL70762.1"/>
    </source>
</evidence>
<dbReference type="GO" id="GO:0046943">
    <property type="term" value="F:carboxylic acid transmembrane transporter activity"/>
    <property type="evidence" value="ECO:0007669"/>
    <property type="project" value="TreeGrafter"/>
</dbReference>
<gene>
    <name evidence="7" type="ORF">FHP25_33080</name>
</gene>
<feature type="transmembrane region" description="Helical" evidence="5">
    <location>
        <begin position="348"/>
        <end position="367"/>
    </location>
</feature>
<keyword evidence="3 5" id="KW-1133">Transmembrane helix</keyword>
<feature type="transmembrane region" description="Helical" evidence="5">
    <location>
        <begin position="282"/>
        <end position="306"/>
    </location>
</feature>